<name>A0A0C1DJK2_9SPHI</name>
<organism evidence="8 9">
    <name type="scientific">Pedobacter kyungheensis</name>
    <dbReference type="NCBI Taxonomy" id="1069985"/>
    <lineage>
        <taxon>Bacteria</taxon>
        <taxon>Pseudomonadati</taxon>
        <taxon>Bacteroidota</taxon>
        <taxon>Sphingobacteriia</taxon>
        <taxon>Sphingobacteriales</taxon>
        <taxon>Sphingobacteriaceae</taxon>
        <taxon>Pedobacter</taxon>
    </lineage>
</organism>
<evidence type="ECO:0000256" key="1">
    <source>
        <dbReference type="ARBA" id="ARBA00004442"/>
    </source>
</evidence>
<protein>
    <recommendedName>
        <fullName evidence="10">Carbohydrate-binding protein SusD</fullName>
    </recommendedName>
</protein>
<dbReference type="InterPro" id="IPR011990">
    <property type="entry name" value="TPR-like_helical_dom_sf"/>
</dbReference>
<keyword evidence="3" id="KW-0732">Signal</keyword>
<evidence type="ECO:0000256" key="2">
    <source>
        <dbReference type="ARBA" id="ARBA00006275"/>
    </source>
</evidence>
<dbReference type="PROSITE" id="PS51257">
    <property type="entry name" value="PROKAR_LIPOPROTEIN"/>
    <property type="match status" value="1"/>
</dbReference>
<sequence>MYLKIKHMKLFINKIKCFAYTGMILLLALSSCKKDFLNKEPLISTGPDNLFRTAADLQTYANGFYPKLAPQYTALGNIANTSLDANSDVMINQTTVTAGLNMLTSNSVAPETSTTWNNGYTAIRSDNYFLHYALLNAQKNASTRHYIGEGYFFRAWDYFALLRNFGGVPIVTDILKETDAAELYKPRASRYEVASQIIKDLDSAIAKLNWKGEAEGGIAGRVTKDAALVLKTRVALYEGTWERYHGRKNSPFAVQGKNGAEFLAMVEPAANMLISRYGNKIFTNQGDKSLAYNQLFAQKDAAATDGVILYKVYDASKLTESHNFFWKIIDLGPSITDHLVDMYLKTDGSQQGATGTLSTLSNTLDPRFKQTVWTSDRGPFNKLPGRGGDGTPFRYPIIAPAGSYTEGFTSTGYRNFKGAVLAQEYRKGETDDVLMRYEEPLLALAEAKAILGTLNQADLDKTVNVIRSRVGMIPMTINAGSGFVYREDLGFDLSETPLVNEIRRERSVEFALEGFRLDDLKRWAVFEKVINGYQPKGALLQEFLDYYNRTPAQVALDMGSDASKYSQIRADGYTLSETVLNLTPGSNVDRFPDGRINPLFKIADFRPGGRGFFIEPTRDYLAGVPLQEIRLYQTKGAKLDQNPGWR</sequence>
<feature type="domain" description="RagB/SusD" evidence="6">
    <location>
        <begin position="335"/>
        <end position="645"/>
    </location>
</feature>
<reference evidence="8 9" key="1">
    <citation type="submission" date="2014-10" db="EMBL/GenBank/DDBJ databases">
        <title>Pedobacter Kyungheensis.</title>
        <authorList>
            <person name="Anderson B.M."/>
            <person name="Newman J.D."/>
        </authorList>
    </citation>
    <scope>NUCLEOTIDE SEQUENCE [LARGE SCALE GENOMIC DNA]</scope>
    <source>
        <strain evidence="8 9">KACC 16221</strain>
    </source>
</reference>
<dbReference type="Pfam" id="PF14322">
    <property type="entry name" value="SusD-like_3"/>
    <property type="match status" value="1"/>
</dbReference>
<dbReference type="AlphaFoldDB" id="A0A0C1DJK2"/>
<comment type="similarity">
    <text evidence="2">Belongs to the SusD family.</text>
</comment>
<evidence type="ECO:0000256" key="3">
    <source>
        <dbReference type="ARBA" id="ARBA00022729"/>
    </source>
</evidence>
<evidence type="ECO:0000256" key="4">
    <source>
        <dbReference type="ARBA" id="ARBA00023136"/>
    </source>
</evidence>
<keyword evidence="4" id="KW-0472">Membrane</keyword>
<gene>
    <name evidence="8" type="ORF">OC25_11030</name>
</gene>
<evidence type="ECO:0000256" key="5">
    <source>
        <dbReference type="ARBA" id="ARBA00023237"/>
    </source>
</evidence>
<comment type="subcellular location">
    <subcellularLocation>
        <location evidence="1">Cell outer membrane</location>
    </subcellularLocation>
</comment>
<proteinExistence type="inferred from homology"/>
<keyword evidence="5" id="KW-0998">Cell outer membrane</keyword>
<accession>A0A0C1DJK2</accession>
<evidence type="ECO:0000313" key="8">
    <source>
        <dbReference type="EMBL" id="KIA94115.1"/>
    </source>
</evidence>
<feature type="domain" description="SusD-like N-terminal" evidence="7">
    <location>
        <begin position="35"/>
        <end position="236"/>
    </location>
</feature>
<dbReference type="InterPro" id="IPR033985">
    <property type="entry name" value="SusD-like_N"/>
</dbReference>
<evidence type="ECO:0008006" key="10">
    <source>
        <dbReference type="Google" id="ProtNLM"/>
    </source>
</evidence>
<evidence type="ECO:0000259" key="7">
    <source>
        <dbReference type="Pfam" id="PF14322"/>
    </source>
</evidence>
<dbReference type="Proteomes" id="UP000031246">
    <property type="component" value="Unassembled WGS sequence"/>
</dbReference>
<comment type="caution">
    <text evidence="8">The sequence shown here is derived from an EMBL/GenBank/DDBJ whole genome shotgun (WGS) entry which is preliminary data.</text>
</comment>
<evidence type="ECO:0000313" key="9">
    <source>
        <dbReference type="Proteomes" id="UP000031246"/>
    </source>
</evidence>
<dbReference type="EMBL" id="JSYN01000011">
    <property type="protein sequence ID" value="KIA94115.1"/>
    <property type="molecule type" value="Genomic_DNA"/>
</dbReference>
<dbReference type="GO" id="GO:0009279">
    <property type="term" value="C:cell outer membrane"/>
    <property type="evidence" value="ECO:0007669"/>
    <property type="project" value="UniProtKB-SubCell"/>
</dbReference>
<dbReference type="InterPro" id="IPR012944">
    <property type="entry name" value="SusD_RagB_dom"/>
</dbReference>
<dbReference type="Pfam" id="PF07980">
    <property type="entry name" value="SusD_RagB"/>
    <property type="match status" value="1"/>
</dbReference>
<dbReference type="Gene3D" id="1.25.40.390">
    <property type="match status" value="1"/>
</dbReference>
<dbReference type="SUPFAM" id="SSF48452">
    <property type="entry name" value="TPR-like"/>
    <property type="match status" value="1"/>
</dbReference>
<evidence type="ECO:0000259" key="6">
    <source>
        <dbReference type="Pfam" id="PF07980"/>
    </source>
</evidence>
<dbReference type="OrthoDB" id="5694214at2"/>
<keyword evidence="9" id="KW-1185">Reference proteome</keyword>